<evidence type="ECO:0000313" key="2">
    <source>
        <dbReference type="Proteomes" id="UP000026915"/>
    </source>
</evidence>
<reference evidence="1 2" key="1">
    <citation type="journal article" date="2013" name="Genome Biol.">
        <title>The genome sequence of the most widely cultivated cacao type and its use to identify candidate genes regulating pod color.</title>
        <authorList>
            <person name="Motamayor J.C."/>
            <person name="Mockaitis K."/>
            <person name="Schmutz J."/>
            <person name="Haiminen N."/>
            <person name="Iii D.L."/>
            <person name="Cornejo O."/>
            <person name="Findley S.D."/>
            <person name="Zheng P."/>
            <person name="Utro F."/>
            <person name="Royaert S."/>
            <person name="Saski C."/>
            <person name="Jenkins J."/>
            <person name="Podicheti R."/>
            <person name="Zhao M."/>
            <person name="Scheffler B.E."/>
            <person name="Stack J.C."/>
            <person name="Feltus F.A."/>
            <person name="Mustiga G.M."/>
            <person name="Amores F."/>
            <person name="Phillips W."/>
            <person name="Marelli J.P."/>
            <person name="May G.D."/>
            <person name="Shapiro H."/>
            <person name="Ma J."/>
            <person name="Bustamante C.D."/>
            <person name="Schnell R.J."/>
            <person name="Main D."/>
            <person name="Gilbert D."/>
            <person name="Parida L."/>
            <person name="Kuhn D.N."/>
        </authorList>
    </citation>
    <scope>NUCLEOTIDE SEQUENCE [LARGE SCALE GENOMIC DNA]</scope>
    <source>
        <strain evidence="2">cv. Matina 1-6</strain>
    </source>
</reference>
<accession>A0A061EFD9</accession>
<protein>
    <submittedName>
        <fullName evidence="1">Chlororespiratory reduction 7 isoform 2</fullName>
    </submittedName>
</protein>
<gene>
    <name evidence="1" type="ORF">TCM_047041</name>
</gene>
<dbReference type="Proteomes" id="UP000026915">
    <property type="component" value="Chromosome 4"/>
</dbReference>
<dbReference type="HOGENOM" id="CLU_2547162_0_0_1"/>
<name>A0A061EFD9_THECC</name>
<proteinExistence type="predicted"/>
<keyword evidence="2" id="KW-1185">Reference proteome</keyword>
<evidence type="ECO:0000313" key="1">
    <source>
        <dbReference type="EMBL" id="EOY03680.1"/>
    </source>
</evidence>
<dbReference type="EMBL" id="CM001882">
    <property type="protein sequence ID" value="EOY03680.1"/>
    <property type="molecule type" value="Genomic_DNA"/>
</dbReference>
<sequence>MSFAASRIPKLSRWPCLHIILNLPEAFMISYALNHGCVILSQVICYQDTLLYQLFKQVQYVQLRILVLFMTNFLKWGVSIAVR</sequence>
<dbReference type="AlphaFoldDB" id="A0A061EFD9"/>
<dbReference type="Gramene" id="EOY03680">
    <property type="protein sequence ID" value="EOY03680"/>
    <property type="gene ID" value="TCM_047041"/>
</dbReference>
<organism evidence="1 2">
    <name type="scientific">Theobroma cacao</name>
    <name type="common">Cacao</name>
    <name type="synonym">Cocoa</name>
    <dbReference type="NCBI Taxonomy" id="3641"/>
    <lineage>
        <taxon>Eukaryota</taxon>
        <taxon>Viridiplantae</taxon>
        <taxon>Streptophyta</taxon>
        <taxon>Embryophyta</taxon>
        <taxon>Tracheophyta</taxon>
        <taxon>Spermatophyta</taxon>
        <taxon>Magnoliopsida</taxon>
        <taxon>eudicotyledons</taxon>
        <taxon>Gunneridae</taxon>
        <taxon>Pentapetalae</taxon>
        <taxon>rosids</taxon>
        <taxon>malvids</taxon>
        <taxon>Malvales</taxon>
        <taxon>Malvaceae</taxon>
        <taxon>Byttnerioideae</taxon>
        <taxon>Theobroma</taxon>
    </lineage>
</organism>